<organism evidence="2 3">
    <name type="scientific">Nonomuraea deserti</name>
    <dbReference type="NCBI Taxonomy" id="1848322"/>
    <lineage>
        <taxon>Bacteria</taxon>
        <taxon>Bacillati</taxon>
        <taxon>Actinomycetota</taxon>
        <taxon>Actinomycetes</taxon>
        <taxon>Streptosporangiales</taxon>
        <taxon>Streptosporangiaceae</taxon>
        <taxon>Nonomuraea</taxon>
    </lineage>
</organism>
<evidence type="ECO:0000313" key="3">
    <source>
        <dbReference type="Proteomes" id="UP000295258"/>
    </source>
</evidence>
<evidence type="ECO:0000313" key="2">
    <source>
        <dbReference type="EMBL" id="TDC97869.1"/>
    </source>
</evidence>
<keyword evidence="3" id="KW-1185">Reference proteome</keyword>
<keyword evidence="2" id="KW-0238">DNA-binding</keyword>
<gene>
    <name evidence="2" type="ORF">E1292_36225</name>
</gene>
<dbReference type="InterPro" id="IPR004401">
    <property type="entry name" value="YbaB/EbfC"/>
</dbReference>
<dbReference type="Proteomes" id="UP000295258">
    <property type="component" value="Unassembled WGS sequence"/>
</dbReference>
<sequence>MFVYAQSLRTRFNFFRNGLGPPYSPRKEPGGTLNDFDPEDLERITARAEEMLARVEELRSEIDVALGRGEAADGQVRVTVGPSGRLTEVELAPRAMRMDSRRLAEAMLRAAQEAQDDVARKVEAVMAGTLGVGLPDENFSDLLESYETSMEEQLRAIEDRQRDVR</sequence>
<dbReference type="AlphaFoldDB" id="A0A4R4VE22"/>
<accession>A0A4R4VE22</accession>
<evidence type="ECO:0000256" key="1">
    <source>
        <dbReference type="SAM" id="Coils"/>
    </source>
</evidence>
<dbReference type="GO" id="GO:0003677">
    <property type="term" value="F:DNA binding"/>
    <property type="evidence" value="ECO:0007669"/>
    <property type="project" value="UniProtKB-KW"/>
</dbReference>
<protein>
    <submittedName>
        <fullName evidence="2">YbaB/EbfC family DNA-binding protein</fullName>
    </submittedName>
</protein>
<name>A0A4R4VE22_9ACTN</name>
<feature type="coiled-coil region" evidence="1">
    <location>
        <begin position="41"/>
        <end position="68"/>
    </location>
</feature>
<dbReference type="InterPro" id="IPR036894">
    <property type="entry name" value="YbaB-like_sf"/>
</dbReference>
<dbReference type="Pfam" id="PF02575">
    <property type="entry name" value="YbaB_DNA_bd"/>
    <property type="match status" value="1"/>
</dbReference>
<keyword evidence="1" id="KW-0175">Coiled coil</keyword>
<reference evidence="2 3" key="1">
    <citation type="submission" date="2019-03" db="EMBL/GenBank/DDBJ databases">
        <title>Draft genome sequences of novel Actinobacteria.</title>
        <authorList>
            <person name="Sahin N."/>
            <person name="Ay H."/>
            <person name="Saygin H."/>
        </authorList>
    </citation>
    <scope>NUCLEOTIDE SEQUENCE [LARGE SCALE GENOMIC DNA]</scope>
    <source>
        <strain evidence="2 3">KC310</strain>
    </source>
</reference>
<comment type="caution">
    <text evidence="2">The sequence shown here is derived from an EMBL/GenBank/DDBJ whole genome shotgun (WGS) entry which is preliminary data.</text>
</comment>
<dbReference type="SUPFAM" id="SSF82607">
    <property type="entry name" value="YbaB-like"/>
    <property type="match status" value="1"/>
</dbReference>
<dbReference type="EMBL" id="SMKO01000146">
    <property type="protein sequence ID" value="TDC97869.1"/>
    <property type="molecule type" value="Genomic_DNA"/>
</dbReference>
<proteinExistence type="predicted"/>
<dbReference type="Gene3D" id="3.30.1310.10">
    <property type="entry name" value="Nucleoid-associated protein YbaB-like domain"/>
    <property type="match status" value="1"/>
</dbReference>